<dbReference type="InterPro" id="IPR000719">
    <property type="entry name" value="Prot_kinase_dom"/>
</dbReference>
<dbReference type="eggNOG" id="KOG0578">
    <property type="taxonomic scope" value="Eukaryota"/>
</dbReference>
<dbReference type="STRING" id="554065.E1ZLU3"/>
<dbReference type="InterPro" id="IPR017441">
    <property type="entry name" value="Protein_kinase_ATP_BS"/>
</dbReference>
<keyword evidence="15" id="KW-1185">Reference proteome</keyword>
<name>E1ZLU3_CHLVA</name>
<evidence type="ECO:0000259" key="13">
    <source>
        <dbReference type="PROSITE" id="PS50011"/>
    </source>
</evidence>
<evidence type="ECO:0000256" key="7">
    <source>
        <dbReference type="ARBA" id="ARBA00047899"/>
    </source>
</evidence>
<evidence type="ECO:0000256" key="2">
    <source>
        <dbReference type="ARBA" id="ARBA00022527"/>
    </source>
</evidence>
<comment type="catalytic activity">
    <reaction evidence="7">
        <text>L-threonyl-[protein] + ATP = O-phospho-L-threonyl-[protein] + ADP + H(+)</text>
        <dbReference type="Rhea" id="RHEA:46608"/>
        <dbReference type="Rhea" id="RHEA-COMP:11060"/>
        <dbReference type="Rhea" id="RHEA-COMP:11605"/>
        <dbReference type="ChEBI" id="CHEBI:15378"/>
        <dbReference type="ChEBI" id="CHEBI:30013"/>
        <dbReference type="ChEBI" id="CHEBI:30616"/>
        <dbReference type="ChEBI" id="CHEBI:61977"/>
        <dbReference type="ChEBI" id="CHEBI:456216"/>
        <dbReference type="EC" id="2.7.11.1"/>
    </reaction>
</comment>
<proteinExistence type="inferred from homology"/>
<keyword evidence="5" id="KW-0418">Kinase</keyword>
<evidence type="ECO:0000313" key="14">
    <source>
        <dbReference type="EMBL" id="EFN53197.1"/>
    </source>
</evidence>
<evidence type="ECO:0000256" key="3">
    <source>
        <dbReference type="ARBA" id="ARBA00022679"/>
    </source>
</evidence>
<evidence type="ECO:0000256" key="5">
    <source>
        <dbReference type="ARBA" id="ARBA00022777"/>
    </source>
</evidence>
<dbReference type="Pfam" id="PF00069">
    <property type="entry name" value="Pkinase"/>
    <property type="match status" value="1"/>
</dbReference>
<comment type="catalytic activity">
    <reaction evidence="8">
        <text>L-seryl-[protein] + ATP = O-phospho-L-seryl-[protein] + ADP + H(+)</text>
        <dbReference type="Rhea" id="RHEA:17989"/>
        <dbReference type="Rhea" id="RHEA-COMP:9863"/>
        <dbReference type="Rhea" id="RHEA-COMP:11604"/>
        <dbReference type="ChEBI" id="CHEBI:15378"/>
        <dbReference type="ChEBI" id="CHEBI:29999"/>
        <dbReference type="ChEBI" id="CHEBI:30616"/>
        <dbReference type="ChEBI" id="CHEBI:83421"/>
        <dbReference type="ChEBI" id="CHEBI:456216"/>
        <dbReference type="EC" id="2.7.11.1"/>
    </reaction>
</comment>
<organism evidence="15">
    <name type="scientific">Chlorella variabilis</name>
    <name type="common">Green alga</name>
    <dbReference type="NCBI Taxonomy" id="554065"/>
    <lineage>
        <taxon>Eukaryota</taxon>
        <taxon>Viridiplantae</taxon>
        <taxon>Chlorophyta</taxon>
        <taxon>core chlorophytes</taxon>
        <taxon>Trebouxiophyceae</taxon>
        <taxon>Chlorellales</taxon>
        <taxon>Chlorellaceae</taxon>
        <taxon>Chlorella clade</taxon>
        <taxon>Chlorella</taxon>
    </lineage>
</organism>
<feature type="compositionally biased region" description="Low complexity" evidence="11">
    <location>
        <begin position="67"/>
        <end position="76"/>
    </location>
</feature>
<keyword evidence="3" id="KW-0808">Transferase</keyword>
<feature type="non-terminal residue" evidence="14">
    <location>
        <position position="479"/>
    </location>
</feature>
<keyword evidence="12" id="KW-0812">Transmembrane</keyword>
<dbReference type="Proteomes" id="UP000008141">
    <property type="component" value="Unassembled WGS sequence"/>
</dbReference>
<dbReference type="EMBL" id="GL433852">
    <property type="protein sequence ID" value="EFN53197.1"/>
    <property type="molecule type" value="Genomic_DNA"/>
</dbReference>
<dbReference type="CDD" id="cd14014">
    <property type="entry name" value="STKc_PknB_like"/>
    <property type="match status" value="1"/>
</dbReference>
<feature type="binding site" evidence="9">
    <location>
        <position position="135"/>
    </location>
    <ligand>
        <name>ATP</name>
        <dbReference type="ChEBI" id="CHEBI:30616"/>
    </ligand>
</feature>
<feature type="domain" description="Protein kinase" evidence="13">
    <location>
        <begin position="106"/>
        <end position="364"/>
    </location>
</feature>
<dbReference type="GO" id="GO:0004674">
    <property type="term" value="F:protein serine/threonine kinase activity"/>
    <property type="evidence" value="ECO:0007669"/>
    <property type="project" value="UniProtKB-KW"/>
</dbReference>
<sequence>MASQLTSGVPAASSSGCSGGPRHSRGSRSPVPRLALPGSRLPLPGASSRARQGQQGCPRLLPPAPLPARRSAVAAATGQDGAERPNGGSLPGQADFKPGTLLGGKYAVVELLGRGGNGVTYRCTNTADGSDVAVKCLSLRTLKDWKQLEMFEREAQILKNLDHRGIPRYLDYFEQDTEQDRAFFLVQEVAQGKSLADMVASGWRADEAEVTRIAVELLGVLEYLGSRRPPVIHRDVKPDNIVIEGGKTGGRVFLVDFGGVQAAAAAGDSLGSTIVGTYGYMAPEQFRGAASPASDLYGLGGTLLYLLSGRPPSAFPVDRMRTDFSAVKMGARLEAVVDGLLEPVPEDRLPAEDALALLTGKPRRARSGQQEAYALAPADAYSSPDAAVARRRPAGSKIEVKKRGPRLEIDIPPAGFSGDSIATGAFAIAWNSFVAFWTISAVAGGGLIFGLFSLPFWAAGYQLAKQAFGRQFIRERLVV</sequence>
<dbReference type="PANTHER" id="PTHR24363:SF0">
    <property type="entry name" value="SERINE_THREONINE KINASE LIKE DOMAIN CONTAINING 1"/>
    <property type="match status" value="1"/>
</dbReference>
<dbReference type="SMART" id="SM00220">
    <property type="entry name" value="S_TKc"/>
    <property type="match status" value="1"/>
</dbReference>
<evidence type="ECO:0000256" key="11">
    <source>
        <dbReference type="SAM" id="MobiDB-lite"/>
    </source>
</evidence>
<dbReference type="Gene3D" id="1.10.510.10">
    <property type="entry name" value="Transferase(Phosphotransferase) domain 1"/>
    <property type="match status" value="1"/>
</dbReference>
<keyword evidence="12" id="KW-1133">Transmembrane helix</keyword>
<keyword evidence="4 9" id="KW-0547">Nucleotide-binding</keyword>
<keyword evidence="2 10" id="KW-0723">Serine/threonine-protein kinase</keyword>
<dbReference type="GO" id="GO:0005524">
    <property type="term" value="F:ATP binding"/>
    <property type="evidence" value="ECO:0007669"/>
    <property type="project" value="UniProtKB-UniRule"/>
</dbReference>
<gene>
    <name evidence="14" type="ORF">CHLNCDRAFT_32227</name>
</gene>
<dbReference type="PROSITE" id="PS00108">
    <property type="entry name" value="PROTEIN_KINASE_ST"/>
    <property type="match status" value="1"/>
</dbReference>
<dbReference type="PROSITE" id="PS50011">
    <property type="entry name" value="PROTEIN_KINASE_DOM"/>
    <property type="match status" value="1"/>
</dbReference>
<dbReference type="InParanoid" id="E1ZLU3"/>
<evidence type="ECO:0000256" key="12">
    <source>
        <dbReference type="SAM" id="Phobius"/>
    </source>
</evidence>
<dbReference type="InterPro" id="IPR011009">
    <property type="entry name" value="Kinase-like_dom_sf"/>
</dbReference>
<evidence type="ECO:0000313" key="15">
    <source>
        <dbReference type="Proteomes" id="UP000008141"/>
    </source>
</evidence>
<dbReference type="SUPFAM" id="SSF56112">
    <property type="entry name" value="Protein kinase-like (PK-like)"/>
    <property type="match status" value="1"/>
</dbReference>
<evidence type="ECO:0000256" key="9">
    <source>
        <dbReference type="PROSITE-ProRule" id="PRU10141"/>
    </source>
</evidence>
<feature type="region of interest" description="Disordered" evidence="11">
    <location>
        <begin position="1"/>
        <end position="96"/>
    </location>
</feature>
<evidence type="ECO:0000256" key="6">
    <source>
        <dbReference type="ARBA" id="ARBA00022840"/>
    </source>
</evidence>
<feature type="transmembrane region" description="Helical" evidence="12">
    <location>
        <begin position="434"/>
        <end position="458"/>
    </location>
</feature>
<feature type="compositionally biased region" description="Low complexity" evidence="11">
    <location>
        <begin position="7"/>
        <end position="16"/>
    </location>
</feature>
<dbReference type="KEGG" id="cvr:CHLNCDRAFT_32227"/>
<protein>
    <recommendedName>
        <fullName evidence="1">non-specific serine/threonine protein kinase</fullName>
        <ecNumber evidence="1">2.7.11.1</ecNumber>
    </recommendedName>
</protein>
<dbReference type="InterPro" id="IPR008271">
    <property type="entry name" value="Ser/Thr_kinase_AS"/>
</dbReference>
<dbReference type="PROSITE" id="PS00107">
    <property type="entry name" value="PROTEIN_KINASE_ATP"/>
    <property type="match status" value="1"/>
</dbReference>
<keyword evidence="12" id="KW-0472">Membrane</keyword>
<accession>E1ZLU3</accession>
<evidence type="ECO:0000256" key="8">
    <source>
        <dbReference type="ARBA" id="ARBA00048679"/>
    </source>
</evidence>
<dbReference type="GeneID" id="17352787"/>
<evidence type="ECO:0000256" key="4">
    <source>
        <dbReference type="ARBA" id="ARBA00022741"/>
    </source>
</evidence>
<dbReference type="OrthoDB" id="75710at2759"/>
<dbReference type="PANTHER" id="PTHR24363">
    <property type="entry name" value="SERINE/THREONINE PROTEIN KINASE"/>
    <property type="match status" value="1"/>
</dbReference>
<evidence type="ECO:0000256" key="10">
    <source>
        <dbReference type="RuleBase" id="RU000304"/>
    </source>
</evidence>
<keyword evidence="6 9" id="KW-0067">ATP-binding</keyword>
<dbReference type="EC" id="2.7.11.1" evidence="1"/>
<evidence type="ECO:0000256" key="1">
    <source>
        <dbReference type="ARBA" id="ARBA00012513"/>
    </source>
</evidence>
<reference evidence="14 15" key="1">
    <citation type="journal article" date="2010" name="Plant Cell">
        <title>The Chlorella variabilis NC64A genome reveals adaptation to photosymbiosis, coevolution with viruses, and cryptic sex.</title>
        <authorList>
            <person name="Blanc G."/>
            <person name="Duncan G."/>
            <person name="Agarkova I."/>
            <person name="Borodovsky M."/>
            <person name="Gurnon J."/>
            <person name="Kuo A."/>
            <person name="Lindquist E."/>
            <person name="Lucas S."/>
            <person name="Pangilinan J."/>
            <person name="Polle J."/>
            <person name="Salamov A."/>
            <person name="Terry A."/>
            <person name="Yamada T."/>
            <person name="Dunigan D.D."/>
            <person name="Grigoriev I.V."/>
            <person name="Claverie J.M."/>
            <person name="Van Etten J.L."/>
        </authorList>
    </citation>
    <scope>NUCLEOTIDE SEQUENCE [LARGE SCALE GENOMIC DNA]</scope>
    <source>
        <strain evidence="14 15">NC64A</strain>
    </source>
</reference>
<dbReference type="OMA" id="NIPIQRE"/>
<dbReference type="AlphaFoldDB" id="E1ZLU3"/>
<comment type="similarity">
    <text evidence="10">Belongs to the protein kinase superfamily.</text>
</comment>
<dbReference type="RefSeq" id="XP_005845299.1">
    <property type="nucleotide sequence ID" value="XM_005845237.1"/>
</dbReference>